<evidence type="ECO:0000313" key="2">
    <source>
        <dbReference type="EMBL" id="KAG7592449.1"/>
    </source>
</evidence>
<dbReference type="PROSITE" id="PS50181">
    <property type="entry name" value="FBOX"/>
    <property type="match status" value="1"/>
</dbReference>
<name>A0A8T2C0I8_9BRAS</name>
<organism evidence="2 3">
    <name type="scientific">Arabidopsis thaliana x Arabidopsis arenosa</name>
    <dbReference type="NCBI Taxonomy" id="1240361"/>
    <lineage>
        <taxon>Eukaryota</taxon>
        <taxon>Viridiplantae</taxon>
        <taxon>Streptophyta</taxon>
        <taxon>Embryophyta</taxon>
        <taxon>Tracheophyta</taxon>
        <taxon>Spermatophyta</taxon>
        <taxon>Magnoliopsida</taxon>
        <taxon>eudicotyledons</taxon>
        <taxon>Gunneridae</taxon>
        <taxon>Pentapetalae</taxon>
        <taxon>rosids</taxon>
        <taxon>malvids</taxon>
        <taxon>Brassicales</taxon>
        <taxon>Brassicaceae</taxon>
        <taxon>Camelineae</taxon>
        <taxon>Arabidopsis</taxon>
    </lineage>
</organism>
<dbReference type="EMBL" id="JAEFBK010000006">
    <property type="protein sequence ID" value="KAG7592449.1"/>
    <property type="molecule type" value="Genomic_DNA"/>
</dbReference>
<dbReference type="AlphaFoldDB" id="A0A8T2C0I8"/>
<sequence length="628" mass="70750">MNDLPLHLLDEILFRLEPKSMAMMRCTNKSIKSYLSDPRFGPQYPSWVRSSLFNVSSYGGGYVYCQPLVSSCDYMSPGNGAELISELCYFFGSCSGLLLLYIGCLFVANPLTKRFRILDHSGSKLIPKIVGGEIKSFNDANIPGSNVYCTERAMCVGFAVNRNRTTKRFKIVCILEMETVYGFEISDGDSWRLSETTITTSSKSDLTTRMKPAYLDNTLHWLRNDGSIISFNPETEQACLIPSIFHREPDTKLLFAESVKINRLTLISGTIETISVYTLVGNHKWALTRRIKNISIEENTLECWNIVAYDGKCLVVRVKKRGLESFESVIHVYDMEANSWGVLGSTTSWASCVRDFYKFTPSLFSVEEDEQQKVLVASNDQRISYLIAIMGLIDTTKVTKKATWDESNTILGSWFDKSLTGTWFGVSKSRRIAFMVEPLTQQNGGDDELLEYITRFLKGAIDLHQFSSNVVDICKNRESTNAVVVDLGLKWMVYFQKEASSVPVSVKDVGHGVHTLSDTGLDSESPKDVRLRDRYHDVIAESEPPINVLVQEIMTDLVETEQGDKESSVFIDLTSTTRFQMDSCTELERYGTTSSTALEVQLSGGQFYQKFLVNGQWKEDGFPFSMGQ</sequence>
<dbReference type="PANTHER" id="PTHR31672:SF9">
    <property type="entry name" value="F-BOX DOMAIN-CONTAINING PROTEIN"/>
    <property type="match status" value="1"/>
</dbReference>
<evidence type="ECO:0000313" key="3">
    <source>
        <dbReference type="Proteomes" id="UP000694240"/>
    </source>
</evidence>
<proteinExistence type="predicted"/>
<feature type="domain" description="F-box" evidence="1">
    <location>
        <begin position="1"/>
        <end position="50"/>
    </location>
</feature>
<dbReference type="InterPro" id="IPR001810">
    <property type="entry name" value="F-box_dom"/>
</dbReference>
<dbReference type="InterPro" id="IPR008551">
    <property type="entry name" value="TANGO2"/>
</dbReference>
<dbReference type="PANTHER" id="PTHR31672">
    <property type="entry name" value="BNACNNG10540D PROTEIN"/>
    <property type="match status" value="1"/>
</dbReference>
<dbReference type="Pfam" id="PF00646">
    <property type="entry name" value="F-box"/>
    <property type="match status" value="1"/>
</dbReference>
<dbReference type="SMART" id="SM00256">
    <property type="entry name" value="FBOX"/>
    <property type="match status" value="1"/>
</dbReference>
<dbReference type="Proteomes" id="UP000694240">
    <property type="component" value="Chromosome 6"/>
</dbReference>
<dbReference type="Pfam" id="PF05742">
    <property type="entry name" value="TANGO2"/>
    <property type="match status" value="1"/>
</dbReference>
<accession>A0A8T2C0I8</accession>
<comment type="caution">
    <text evidence="2">The sequence shown here is derived from an EMBL/GenBank/DDBJ whole genome shotgun (WGS) entry which is preliminary data.</text>
</comment>
<keyword evidence="3" id="KW-1185">Reference proteome</keyword>
<evidence type="ECO:0000259" key="1">
    <source>
        <dbReference type="PROSITE" id="PS50181"/>
    </source>
</evidence>
<gene>
    <name evidence="2" type="ORF">ISN45_Aa01g013330</name>
</gene>
<reference evidence="2 3" key="1">
    <citation type="submission" date="2020-12" db="EMBL/GenBank/DDBJ databases">
        <title>Concerted genomic and epigenomic changes stabilize Arabidopsis allopolyploids.</title>
        <authorList>
            <person name="Chen Z."/>
        </authorList>
    </citation>
    <scope>NUCLEOTIDE SEQUENCE [LARGE SCALE GENOMIC DNA]</scope>
    <source>
        <strain evidence="2">Allo738</strain>
        <tissue evidence="2">Leaf</tissue>
    </source>
</reference>
<protein>
    <submittedName>
        <fullName evidence="2">F-box-like domain superfamily</fullName>
    </submittedName>
</protein>
<dbReference type="InterPro" id="IPR050796">
    <property type="entry name" value="SCF_F-box_component"/>
</dbReference>